<protein>
    <submittedName>
        <fullName evidence="2">Phage minor tail protein</fullName>
    </submittedName>
</protein>
<name>A0A0K8QQ55_9GAMM</name>
<dbReference type="EMBL" id="DF970238">
    <property type="protein sequence ID" value="GAP66831.1"/>
    <property type="molecule type" value="Genomic_DNA"/>
</dbReference>
<evidence type="ECO:0000313" key="2">
    <source>
        <dbReference type="EMBL" id="GAP66831.1"/>
    </source>
</evidence>
<gene>
    <name evidence="1" type="ORF">MBSD_0378</name>
    <name evidence="2" type="ORF">MBSD_n2146</name>
</gene>
<dbReference type="AlphaFoldDB" id="A0A0K8QQ55"/>
<dbReference type="EMBL" id="DF952378">
    <property type="protein sequence ID" value="GAN43865.1"/>
    <property type="molecule type" value="Genomic_DNA"/>
</dbReference>
<accession>A0A0K8QQ55</accession>
<keyword evidence="3" id="KW-1185">Reference proteome</keyword>
<dbReference type="OrthoDB" id="8607203at2"/>
<reference evidence="1" key="1">
    <citation type="submission" date="2015-03" db="EMBL/GenBank/DDBJ databases">
        <title>Draft genome sequence of Mizugakiibacter sediminis skMP5.</title>
        <authorList>
            <person name="Watanabe T."/>
            <person name="Kojima H."/>
            <person name="Fukui M."/>
        </authorList>
    </citation>
    <scope>NUCLEOTIDE SEQUENCE</scope>
    <source>
        <strain evidence="1">SkMP5</strain>
    </source>
</reference>
<reference evidence="2" key="2">
    <citation type="submission" date="2015-08" db="EMBL/GenBank/DDBJ databases">
        <title>Complete DNA Sequence of Pseudomonas syringae pv. actinidiae, the Causal Agent of Kiwifruit Canker Disease.</title>
        <authorList>
            <person name="Rikkerink E.H.A."/>
            <person name="Fineran P.C."/>
        </authorList>
    </citation>
    <scope>NUCLEOTIDE SEQUENCE</scope>
    <source>
        <strain evidence="2">SkMP5</strain>
    </source>
</reference>
<sequence length="112" mass="12358">MSTPTFTWQATGNPTGTVSFRVRTAQFGDGYKQTVADGINNKVQSWPLTFTGTKAEMQAIVNFFDERAGWQSFYWTPPLGVQGLYKVTTYSPTPKGGPIYTVTATFEQAFAP</sequence>
<evidence type="ECO:0000313" key="1">
    <source>
        <dbReference type="EMBL" id="GAN43865.1"/>
    </source>
</evidence>
<dbReference type="RefSeq" id="WP_062537416.1">
    <property type="nucleotide sequence ID" value="NZ_DF970238.1"/>
</dbReference>
<dbReference type="STRING" id="1475481.GCA_000953855_02195"/>
<dbReference type="InterPro" id="IPR010265">
    <property type="entry name" value="Phage_lambda_TipM"/>
</dbReference>
<dbReference type="Proteomes" id="UP000253740">
    <property type="component" value="Unassembled WGS sequence"/>
</dbReference>
<dbReference type="Pfam" id="PF05939">
    <property type="entry name" value="Phage_min_tail"/>
    <property type="match status" value="1"/>
</dbReference>
<dbReference type="HOGENOM" id="CLU_142717_0_0_6"/>
<evidence type="ECO:0000313" key="3">
    <source>
        <dbReference type="Proteomes" id="UP000253740"/>
    </source>
</evidence>
<organism evidence="2">
    <name type="scientific">Mizugakiibacter sediminis</name>
    <dbReference type="NCBI Taxonomy" id="1475481"/>
    <lineage>
        <taxon>Bacteria</taxon>
        <taxon>Pseudomonadati</taxon>
        <taxon>Pseudomonadota</taxon>
        <taxon>Gammaproteobacteria</taxon>
        <taxon>Lysobacterales</taxon>
        <taxon>Rhodanobacteraceae</taxon>
        <taxon>Mizugakiibacter</taxon>
    </lineage>
</organism>
<proteinExistence type="predicted"/>